<proteinExistence type="inferred from homology"/>
<comment type="caution">
    <text evidence="6">The sequence shown here is derived from an EMBL/GenBank/DDBJ whole genome shotgun (WGS) entry which is preliminary data.</text>
</comment>
<dbReference type="RefSeq" id="WP_360009389.1">
    <property type="nucleotide sequence ID" value="NZ_JBEZHZ010000100.1"/>
</dbReference>
<dbReference type="PANTHER" id="PTHR43087:SF1">
    <property type="entry name" value="LAO_AO TRANSPORT SYSTEM ATPASE"/>
    <property type="match status" value="1"/>
</dbReference>
<dbReference type="InterPro" id="IPR027417">
    <property type="entry name" value="P-loop_NTPase"/>
</dbReference>
<evidence type="ECO:0000256" key="2">
    <source>
        <dbReference type="ARBA" id="ARBA00022741"/>
    </source>
</evidence>
<gene>
    <name evidence="6" type="primary">meaB</name>
    <name evidence="6" type="ORF">ACH429_06580</name>
</gene>
<dbReference type="InterPro" id="IPR005129">
    <property type="entry name" value="GTPase_ArgK"/>
</dbReference>
<dbReference type="SUPFAM" id="SSF52540">
    <property type="entry name" value="P-loop containing nucleoside triphosphate hydrolases"/>
    <property type="match status" value="1"/>
</dbReference>
<dbReference type="EMBL" id="JBIRWE010000002">
    <property type="protein sequence ID" value="MFI1963789.1"/>
    <property type="molecule type" value="Genomic_DNA"/>
</dbReference>
<dbReference type="Gene3D" id="3.40.50.300">
    <property type="entry name" value="P-loop containing nucleotide triphosphate hydrolases"/>
    <property type="match status" value="1"/>
</dbReference>
<reference evidence="6 7" key="1">
    <citation type="submission" date="2024-10" db="EMBL/GenBank/DDBJ databases">
        <title>The Natural Products Discovery Center: Release of the First 8490 Sequenced Strains for Exploring Actinobacteria Biosynthetic Diversity.</title>
        <authorList>
            <person name="Kalkreuter E."/>
            <person name="Kautsar S.A."/>
            <person name="Yang D."/>
            <person name="Bader C.D."/>
            <person name="Teijaro C.N."/>
            <person name="Fluegel L."/>
            <person name="Davis C.M."/>
            <person name="Simpson J.R."/>
            <person name="Lauterbach L."/>
            <person name="Steele A.D."/>
            <person name="Gui C."/>
            <person name="Meng S."/>
            <person name="Li G."/>
            <person name="Viehrig K."/>
            <person name="Ye F."/>
            <person name="Su P."/>
            <person name="Kiefer A.F."/>
            <person name="Nichols A."/>
            <person name="Cepeda A.J."/>
            <person name="Yan W."/>
            <person name="Fan B."/>
            <person name="Jiang Y."/>
            <person name="Adhikari A."/>
            <person name="Zheng C.-J."/>
            <person name="Schuster L."/>
            <person name="Cowan T.M."/>
            <person name="Smanski M.J."/>
            <person name="Chevrette M.G."/>
            <person name="De Carvalho L.P.S."/>
            <person name="Shen B."/>
        </authorList>
    </citation>
    <scope>NUCLEOTIDE SEQUENCE [LARGE SCALE GENOMIC DNA]</scope>
    <source>
        <strain evidence="6 7">NPDC020327</strain>
    </source>
</reference>
<evidence type="ECO:0000313" key="7">
    <source>
        <dbReference type="Proteomes" id="UP001611548"/>
    </source>
</evidence>
<dbReference type="NCBIfam" id="TIGR00750">
    <property type="entry name" value="lao"/>
    <property type="match status" value="1"/>
</dbReference>
<dbReference type="Proteomes" id="UP001611548">
    <property type="component" value="Unassembled WGS sequence"/>
</dbReference>
<evidence type="ECO:0000256" key="5">
    <source>
        <dbReference type="ARBA" id="ARBA00023186"/>
    </source>
</evidence>
<keyword evidence="4" id="KW-0342">GTP-binding</keyword>
<keyword evidence="3" id="KW-0378">Hydrolase</keyword>
<evidence type="ECO:0000256" key="1">
    <source>
        <dbReference type="ARBA" id="ARBA00009625"/>
    </source>
</evidence>
<keyword evidence="5" id="KW-0143">Chaperone</keyword>
<evidence type="ECO:0000313" key="6">
    <source>
        <dbReference type="EMBL" id="MFI1963789.1"/>
    </source>
</evidence>
<protein>
    <submittedName>
        <fullName evidence="6">Methylmalonyl Co-A mutase-associated GTPase MeaB</fullName>
    </submittedName>
</protein>
<keyword evidence="2" id="KW-0547">Nucleotide-binding</keyword>
<name>A0ABW7UMB1_9ACTN</name>
<dbReference type="CDD" id="cd03114">
    <property type="entry name" value="MMAA-like"/>
    <property type="match status" value="1"/>
</dbReference>
<evidence type="ECO:0000256" key="4">
    <source>
        <dbReference type="ARBA" id="ARBA00023134"/>
    </source>
</evidence>
<dbReference type="PANTHER" id="PTHR43087">
    <property type="entry name" value="LYSINE/ARGININE/ORNITHINE TRANSPORT SYSTEM KINASE"/>
    <property type="match status" value="1"/>
</dbReference>
<evidence type="ECO:0000256" key="3">
    <source>
        <dbReference type="ARBA" id="ARBA00022801"/>
    </source>
</evidence>
<accession>A0ABW7UMB1</accession>
<comment type="similarity">
    <text evidence="1">Belongs to the SIMIBI class G3E GTPase family. ArgK/MeaB subfamily.</text>
</comment>
<organism evidence="6 7">
    <name type="scientific">Streptomyces pathocidini</name>
    <dbReference type="NCBI Taxonomy" id="1650571"/>
    <lineage>
        <taxon>Bacteria</taxon>
        <taxon>Bacillati</taxon>
        <taxon>Actinomycetota</taxon>
        <taxon>Actinomycetes</taxon>
        <taxon>Kitasatosporales</taxon>
        <taxon>Streptomycetaceae</taxon>
        <taxon>Streptomyces</taxon>
    </lineage>
</organism>
<dbReference type="InterPro" id="IPR052040">
    <property type="entry name" value="GTPase/Isobutyryl-CoA_mutase"/>
</dbReference>
<sequence>MADVPTADAPTADVPTTDVPALVEQARQGRPRAVARLISLVEGASPQLREVMAALAPLAGGAYVVGITGAPGVGKSTSTSALVSAYRRAGKRVGVLAVDPSSPFSGGALLGDRVRMSEHASDPGVYIRSMATRGHLGGLAWAAPQAIRVLDAAGCDVVLVETVGVGQSEVEIASQADTSVVLLAPGMGDGIQAAKAGILEIGDVYVVNKADRDGAEATARELNHMLGLGESRAPGDWRPPIVKTVAVRGEGVDEVVEALEKHRAWMEERGVLVERRARRAADEVETIAVTRLRERIGDLHGDRRLGVLAERIVAGELDPYAAADELVAGLTEG</sequence>
<dbReference type="Pfam" id="PF03308">
    <property type="entry name" value="MeaB"/>
    <property type="match status" value="1"/>
</dbReference>
<keyword evidence="7" id="KW-1185">Reference proteome</keyword>